<proteinExistence type="predicted"/>
<dbReference type="RefSeq" id="WP_118923090.1">
    <property type="nucleotide sequence ID" value="NZ_QWEG01000012.1"/>
</dbReference>
<sequence>MALDKDKPKIKPPTTFKEQVKLFESRKLHIEDSDYAEKILQRVNYYRLSAYGLSFKDRLIKDEYVAGASFNKMVSLYEFDRRLRLLLLGALETIEIAFRTHISYELAHKLGPIGYRDKENFLNEKFHQDSLIELDSLISKSRKGELFVEHHFKKYDGVFPIWAAIEVTSFGFLSKFYRNLNEDLKKHIAKIYYNVPYLYMESWLQTLSNVRNVCAHYGRLYNKHLTFKPRLFKEDARQFSNRHIYAAIYLTERLLTKTEGIRFITDLDALISEYEEDIDFAHIGFPSNWKDLLEKLNKQKN</sequence>
<gene>
    <name evidence="1" type="ORF">D1B31_18235</name>
</gene>
<dbReference type="InterPro" id="IPR011664">
    <property type="entry name" value="Abi_system_AbiD/AbiF-like"/>
</dbReference>
<dbReference type="AlphaFoldDB" id="A0A417YQM7"/>
<protein>
    <submittedName>
        <fullName evidence="1">DNA-binding protein</fullName>
    </submittedName>
</protein>
<dbReference type="EMBL" id="QWEG01000012">
    <property type="protein sequence ID" value="RHW36026.1"/>
    <property type="molecule type" value="Genomic_DNA"/>
</dbReference>
<keyword evidence="2" id="KW-1185">Reference proteome</keyword>
<dbReference type="OrthoDB" id="5363652at2"/>
<comment type="caution">
    <text evidence="1">The sequence shown here is derived from an EMBL/GenBank/DDBJ whole genome shotgun (WGS) entry which is preliminary data.</text>
</comment>
<dbReference type="Pfam" id="PF07751">
    <property type="entry name" value="Abi_2"/>
    <property type="match status" value="1"/>
</dbReference>
<accession>A0A417YQM7</accession>
<dbReference type="PIRSF" id="PIRSF034934">
    <property type="entry name" value="AbiF_AbiD"/>
    <property type="match status" value="1"/>
</dbReference>
<dbReference type="Proteomes" id="UP000284416">
    <property type="component" value="Unassembled WGS sequence"/>
</dbReference>
<organism evidence="1 2">
    <name type="scientific">Neobacillus notoginsengisoli</name>
    <dbReference type="NCBI Taxonomy" id="1578198"/>
    <lineage>
        <taxon>Bacteria</taxon>
        <taxon>Bacillati</taxon>
        <taxon>Bacillota</taxon>
        <taxon>Bacilli</taxon>
        <taxon>Bacillales</taxon>
        <taxon>Bacillaceae</taxon>
        <taxon>Neobacillus</taxon>
    </lineage>
</organism>
<dbReference type="InterPro" id="IPR017034">
    <property type="entry name" value="Abi_system_AbiD/AbiF"/>
</dbReference>
<name>A0A417YQM7_9BACI</name>
<evidence type="ECO:0000313" key="2">
    <source>
        <dbReference type="Proteomes" id="UP000284416"/>
    </source>
</evidence>
<reference evidence="1 2" key="1">
    <citation type="journal article" date="2017" name="Int. J. Syst. Evol. Microbiol.">
        <title>Bacillus notoginsengisoli sp. nov., a novel bacterium isolated from the rhizosphere of Panax notoginseng.</title>
        <authorList>
            <person name="Zhang M.Y."/>
            <person name="Cheng J."/>
            <person name="Cai Y."/>
            <person name="Zhang T.Y."/>
            <person name="Wu Y.Y."/>
            <person name="Manikprabhu D."/>
            <person name="Li W.J."/>
            <person name="Zhang Y.X."/>
        </authorList>
    </citation>
    <scope>NUCLEOTIDE SEQUENCE [LARGE SCALE GENOMIC DNA]</scope>
    <source>
        <strain evidence="1 2">JCM 30743</strain>
    </source>
</reference>
<evidence type="ECO:0000313" key="1">
    <source>
        <dbReference type="EMBL" id="RHW36026.1"/>
    </source>
</evidence>
<dbReference type="GO" id="GO:0003677">
    <property type="term" value="F:DNA binding"/>
    <property type="evidence" value="ECO:0007669"/>
    <property type="project" value="UniProtKB-KW"/>
</dbReference>
<keyword evidence="1" id="KW-0238">DNA-binding</keyword>